<dbReference type="Proteomes" id="UP000002038">
    <property type="component" value="Unassembled WGS sequence"/>
</dbReference>
<evidence type="ECO:0000313" key="3">
    <source>
        <dbReference type="Proteomes" id="UP000002038"/>
    </source>
</evidence>
<feature type="transmembrane region" description="Helical" evidence="1">
    <location>
        <begin position="51"/>
        <end position="71"/>
    </location>
</feature>
<organism evidence="2 3">
    <name type="scientific">Blastomyces gilchristii (strain SLH14081)</name>
    <name type="common">Blastomyces dermatitidis</name>
    <dbReference type="NCBI Taxonomy" id="559298"/>
    <lineage>
        <taxon>Eukaryota</taxon>
        <taxon>Fungi</taxon>
        <taxon>Dikarya</taxon>
        <taxon>Ascomycota</taxon>
        <taxon>Pezizomycotina</taxon>
        <taxon>Eurotiomycetes</taxon>
        <taxon>Eurotiomycetidae</taxon>
        <taxon>Onygenales</taxon>
        <taxon>Ajellomycetaceae</taxon>
        <taxon>Blastomyces</taxon>
    </lineage>
</organism>
<dbReference type="RefSeq" id="XP_031577887.1">
    <property type="nucleotide sequence ID" value="XM_031724741.1"/>
</dbReference>
<keyword evidence="1" id="KW-0812">Transmembrane</keyword>
<accession>A0A179UKH9</accession>
<keyword evidence="1" id="KW-1133">Transmembrane helix</keyword>
<keyword evidence="3" id="KW-1185">Reference proteome</keyword>
<dbReference type="EMBL" id="GG657453">
    <property type="protein sequence ID" value="OAT07657.1"/>
    <property type="molecule type" value="Genomic_DNA"/>
</dbReference>
<dbReference type="VEuPathDB" id="FungiDB:BDBG_16882"/>
<evidence type="ECO:0000256" key="1">
    <source>
        <dbReference type="SAM" id="Phobius"/>
    </source>
</evidence>
<evidence type="ECO:0000313" key="2">
    <source>
        <dbReference type="EMBL" id="OAT07657.1"/>
    </source>
</evidence>
<proteinExistence type="predicted"/>
<gene>
    <name evidence="2" type="ORF">BDBG_16882</name>
</gene>
<keyword evidence="1" id="KW-0472">Membrane</keyword>
<reference evidence="3" key="1">
    <citation type="journal article" date="2015" name="PLoS Genet.">
        <title>The dynamic genome and transcriptome of the human fungal pathogen Blastomyces and close relative Emmonsia.</title>
        <authorList>
            <person name="Munoz J.F."/>
            <person name="Gauthier G.M."/>
            <person name="Desjardins C.A."/>
            <person name="Gallo J.E."/>
            <person name="Holder J."/>
            <person name="Sullivan T.D."/>
            <person name="Marty A.J."/>
            <person name="Carmen J.C."/>
            <person name="Chen Z."/>
            <person name="Ding L."/>
            <person name="Gujja S."/>
            <person name="Magrini V."/>
            <person name="Misas E."/>
            <person name="Mitreva M."/>
            <person name="Priest M."/>
            <person name="Saif S."/>
            <person name="Whiston E.A."/>
            <person name="Young S."/>
            <person name="Zeng Q."/>
            <person name="Goldman W.E."/>
            <person name="Mardis E.R."/>
            <person name="Taylor J.W."/>
            <person name="McEwen J.G."/>
            <person name="Clay O.K."/>
            <person name="Klein B.S."/>
            <person name="Cuomo C.A."/>
        </authorList>
    </citation>
    <scope>NUCLEOTIDE SEQUENCE [LARGE SCALE GENOMIC DNA]</scope>
    <source>
        <strain evidence="3">SLH14081</strain>
    </source>
</reference>
<dbReference type="AlphaFoldDB" id="A0A179UKH9"/>
<protein>
    <submittedName>
        <fullName evidence="2">Uncharacterized protein</fullName>
    </submittedName>
</protein>
<dbReference type="GeneID" id="42528841"/>
<sequence>MMIREAEKELNADELISRRNDISLQDAATTATAIRDVEEEDMIMRAVLLQFIDTAVFIFNLAFLTVMKAAAVS</sequence>
<name>A0A179UKH9_BLAGS</name>
<dbReference type="KEGG" id="bgh:BDBG_16882"/>